<dbReference type="PANTHER" id="PTHR12217:SF4">
    <property type="entry name" value="EUKARYOTIC TRANSLATION INITIATION FACTOR 2D"/>
    <property type="match status" value="1"/>
</dbReference>
<evidence type="ECO:0000256" key="1">
    <source>
        <dbReference type="ARBA" id="ARBA00010359"/>
    </source>
</evidence>
<evidence type="ECO:0000259" key="5">
    <source>
        <dbReference type="PROSITE" id="PS51925"/>
    </source>
</evidence>
<dbReference type="PROSITE" id="PS50890">
    <property type="entry name" value="PUA"/>
    <property type="match status" value="1"/>
</dbReference>
<dbReference type="Pfam" id="PF26291">
    <property type="entry name" value="SWIB_eIF2D"/>
    <property type="match status" value="1"/>
</dbReference>
<feature type="region of interest" description="Disordered" evidence="3">
    <location>
        <begin position="180"/>
        <end position="242"/>
    </location>
</feature>
<dbReference type="InterPro" id="IPR015947">
    <property type="entry name" value="PUA-like_sf"/>
</dbReference>
<dbReference type="Pfam" id="PF01253">
    <property type="entry name" value="SUI1"/>
    <property type="match status" value="1"/>
</dbReference>
<gene>
    <name evidence="6" type="ORF">A7U60_g6985</name>
</gene>
<feature type="compositionally biased region" description="Basic and acidic residues" evidence="3">
    <location>
        <begin position="206"/>
        <end position="230"/>
    </location>
</feature>
<feature type="domain" description="DM2" evidence="5">
    <location>
        <begin position="441"/>
        <end position="528"/>
    </location>
</feature>
<dbReference type="GO" id="GO:0003743">
    <property type="term" value="F:translation initiation factor activity"/>
    <property type="evidence" value="ECO:0007669"/>
    <property type="project" value="InterPro"/>
</dbReference>
<dbReference type="PROSITE" id="PS51925">
    <property type="entry name" value="SWIB_MDM2"/>
    <property type="match status" value="1"/>
</dbReference>
<evidence type="ECO:0000313" key="7">
    <source>
        <dbReference type="Proteomes" id="UP000757232"/>
    </source>
</evidence>
<reference evidence="6" key="1">
    <citation type="submission" date="2016-06" db="EMBL/GenBank/DDBJ databases">
        <title>Draft Genome sequence of the fungus Inonotus baumii.</title>
        <authorList>
            <person name="Zhu H."/>
            <person name="Lin W."/>
        </authorList>
    </citation>
    <scope>NUCLEOTIDE SEQUENCE</scope>
    <source>
        <strain evidence="6">821</strain>
    </source>
</reference>
<dbReference type="InterPro" id="IPR039759">
    <property type="entry name" value="eIF2D_SUI1"/>
</dbReference>
<dbReference type="SUPFAM" id="SSF55159">
    <property type="entry name" value="eIF1-like"/>
    <property type="match status" value="1"/>
</dbReference>
<dbReference type="SUPFAM" id="SSF47592">
    <property type="entry name" value="SWIB/MDM2 domain"/>
    <property type="match status" value="1"/>
</dbReference>
<dbReference type="InterPro" id="IPR036877">
    <property type="entry name" value="SUI1_dom_sf"/>
</dbReference>
<organism evidence="6 7">
    <name type="scientific">Sanghuangporus baumii</name>
    <name type="common">Phellinus baumii</name>
    <dbReference type="NCBI Taxonomy" id="108892"/>
    <lineage>
        <taxon>Eukaryota</taxon>
        <taxon>Fungi</taxon>
        <taxon>Dikarya</taxon>
        <taxon>Basidiomycota</taxon>
        <taxon>Agaricomycotina</taxon>
        <taxon>Agaricomycetes</taxon>
        <taxon>Hymenochaetales</taxon>
        <taxon>Hymenochaetaceae</taxon>
        <taxon>Sanghuangporus</taxon>
    </lineage>
</organism>
<accession>A0A9Q5HTV4</accession>
<dbReference type="InterPro" id="IPR057429">
    <property type="entry name" value="WH_eIF2D"/>
</dbReference>
<dbReference type="InterPro" id="IPR058886">
    <property type="entry name" value="SWIB_eIF2D"/>
</dbReference>
<comment type="similarity">
    <text evidence="1">Belongs to the eIF2D family.</text>
</comment>
<dbReference type="Gene3D" id="3.30.780.10">
    <property type="entry name" value="SUI1-like domain"/>
    <property type="match status" value="1"/>
</dbReference>
<protein>
    <recommendedName>
        <fullName evidence="8">SUI1 domain-containing protein</fullName>
    </recommendedName>
</protein>
<dbReference type="OrthoDB" id="199771at2759"/>
<dbReference type="FunFam" id="3.30.780.10:FF:000008">
    <property type="entry name" value="eukaryotic translation initiation factor 2D"/>
    <property type="match status" value="1"/>
</dbReference>
<evidence type="ECO:0000259" key="4">
    <source>
        <dbReference type="PROSITE" id="PS50296"/>
    </source>
</evidence>
<evidence type="ECO:0000256" key="3">
    <source>
        <dbReference type="SAM" id="MobiDB-lite"/>
    </source>
</evidence>
<evidence type="ECO:0000313" key="6">
    <source>
        <dbReference type="EMBL" id="OCB85854.1"/>
    </source>
</evidence>
<dbReference type="InterPro" id="IPR003121">
    <property type="entry name" value="SWIB_MDM2_domain"/>
</dbReference>
<dbReference type="InterPro" id="IPR001950">
    <property type="entry name" value="SUI1"/>
</dbReference>
<dbReference type="Pfam" id="PF25304">
    <property type="entry name" value="WHD_eIF2D"/>
    <property type="match status" value="1"/>
</dbReference>
<comment type="caution">
    <text evidence="6">The sequence shown here is derived from an EMBL/GenBank/DDBJ whole genome shotgun (WGS) entry which is preliminary data.</text>
</comment>
<name>A0A9Q5HTV4_SANBA</name>
<keyword evidence="2" id="KW-0963">Cytoplasm</keyword>
<feature type="domain" description="SUI1" evidence="4">
    <location>
        <begin position="552"/>
        <end position="625"/>
    </location>
</feature>
<dbReference type="PROSITE" id="PS50296">
    <property type="entry name" value="SUI1"/>
    <property type="match status" value="1"/>
</dbReference>
<dbReference type="GO" id="GO:0003723">
    <property type="term" value="F:RNA binding"/>
    <property type="evidence" value="ECO:0007669"/>
    <property type="project" value="InterPro"/>
</dbReference>
<evidence type="ECO:0000256" key="2">
    <source>
        <dbReference type="ARBA" id="ARBA00022490"/>
    </source>
</evidence>
<dbReference type="InterPro" id="IPR039757">
    <property type="entry name" value="EIF2D"/>
</dbReference>
<dbReference type="Proteomes" id="UP000757232">
    <property type="component" value="Unassembled WGS sequence"/>
</dbReference>
<dbReference type="Gene3D" id="3.10.400.20">
    <property type="match status" value="1"/>
</dbReference>
<dbReference type="CDD" id="cd21156">
    <property type="entry name" value="PUA_eIF2d-like"/>
    <property type="match status" value="1"/>
</dbReference>
<dbReference type="InterPro" id="IPR048247">
    <property type="entry name" value="eIF2D_N"/>
</dbReference>
<dbReference type="SUPFAM" id="SSF88697">
    <property type="entry name" value="PUA domain-like"/>
    <property type="match status" value="1"/>
</dbReference>
<sequence length="642" mass="69973">MFKKPLADLKTSATLKNSDRKKLRQRVLHEYAESTEVGDLLVPDGLQSVKFTTSGGEPGLAYLSAEGEPLWFSLGKGNNDLIPTVYTLWKKPRLLPYLSTPSAVIPVLQNGADLMAAGVVEMLGTPTEGQLVSVTQYVPGAVGPPLAVGRMAMPGARVREEDAKGKAVRILHVYKDRLWEMGGKGEPPEPELRPVLEDREAEEGEREGADSEEKGNADGEKSEKASHDVEAATPPPASEVEEADIVEEDAAPPPLDPQGKNVSSILRSSLIQAIKTTLSSLPQASFPIPSTTLYTQHILPSRPAHLASVSNANSSYTSSTSTTPIDIKHSASKNLTSFLRLAEKEGLLKLKEQRGKGGSGADVQVVSVNSEHADVKAHRVYRTIGEVEAKREKREAKDAARPKEIGVTELWKPHQQSIRLFEVLGKEYVLSRIHSISLRIYAHVLTIHQLCLSSLLDSSTALYARQQLKETLNTYITQHSLVNPNQQQFINIDALLAGVLASKGGGGGSADVPEFLRRDELLKRLVEKMQAWHKVELDGKDPILKKGKLHPIQITTKLRQGRKACTLLTQFEPFQLSADVLAEELRKICASSTSVNPLPGSNAGLEVMVQGKQIPSVRDLLLSKGVPKAWIEESDLISGKKK</sequence>
<dbReference type="CDD" id="cd11608">
    <property type="entry name" value="eIF2D_C"/>
    <property type="match status" value="1"/>
</dbReference>
<feature type="compositionally biased region" description="Basic and acidic residues" evidence="3">
    <location>
        <begin position="186"/>
        <end position="198"/>
    </location>
</feature>
<keyword evidence="7" id="KW-1185">Reference proteome</keyword>
<dbReference type="Pfam" id="PF17832">
    <property type="entry name" value="Pre-PUA"/>
    <property type="match status" value="1"/>
</dbReference>
<dbReference type="GO" id="GO:0001731">
    <property type="term" value="P:formation of translation preinitiation complex"/>
    <property type="evidence" value="ECO:0007669"/>
    <property type="project" value="InterPro"/>
</dbReference>
<dbReference type="InterPro" id="IPR036885">
    <property type="entry name" value="SWIB_MDM2_dom_sf"/>
</dbReference>
<dbReference type="EMBL" id="LNZH02000206">
    <property type="protein sequence ID" value="OCB85854.1"/>
    <property type="molecule type" value="Genomic_DNA"/>
</dbReference>
<dbReference type="GO" id="GO:0005737">
    <property type="term" value="C:cytoplasm"/>
    <property type="evidence" value="ECO:0007669"/>
    <property type="project" value="UniProtKB-SubCell"/>
</dbReference>
<proteinExistence type="inferred from homology"/>
<dbReference type="InterPro" id="IPR041366">
    <property type="entry name" value="Pre-PUA"/>
</dbReference>
<dbReference type="PANTHER" id="PTHR12217">
    <property type="entry name" value="EUKARYOTIC TRANSLATION INITIATION FACTOR 2D"/>
    <property type="match status" value="1"/>
</dbReference>
<evidence type="ECO:0008006" key="8">
    <source>
        <dbReference type="Google" id="ProtNLM"/>
    </source>
</evidence>
<dbReference type="InterPro" id="IPR048248">
    <property type="entry name" value="PUA_eIF2d-like"/>
</dbReference>
<dbReference type="Pfam" id="PF26292">
    <property type="entry name" value="PUA_elF2D"/>
    <property type="match status" value="1"/>
</dbReference>
<dbReference type="AlphaFoldDB" id="A0A9Q5HTV4"/>
<dbReference type="CDD" id="cd11610">
    <property type="entry name" value="eIF2D_N"/>
    <property type="match status" value="1"/>
</dbReference>